<dbReference type="RefSeq" id="XP_041139652.1">
    <property type="nucleotide sequence ID" value="XM_041281861.1"/>
</dbReference>
<dbReference type="AlphaFoldDB" id="A0A3F2XWB5"/>
<reference evidence="1 5" key="2">
    <citation type="journal article" date="2020" name="Appl. Microbiol. Biotechnol.">
        <title>Targeted gene deletion in Brettanomyces bruxellensis with an expression-free CRISPR-Cas9 system.</title>
        <authorList>
            <person name="Varela C."/>
            <person name="Bartel C."/>
            <person name="Onetto C."/>
            <person name="Borneman A."/>
        </authorList>
    </citation>
    <scope>NUCLEOTIDE SEQUENCE [LARGE SCALE GENOMIC DNA]</scope>
    <source>
        <strain evidence="1 5">AWRI1613</strain>
    </source>
</reference>
<evidence type="ECO:0000313" key="2">
    <source>
        <dbReference type="EMBL" id="QOU23159.1"/>
    </source>
</evidence>
<name>A0A3F2XWB5_DEKBR</name>
<dbReference type="Proteomes" id="UP000478008">
    <property type="component" value="Unassembled WGS sequence"/>
</dbReference>
<dbReference type="EMBL" id="JABCYN010000005">
    <property type="protein sequence ID" value="KAF6015990.1"/>
    <property type="molecule type" value="Genomic_DNA"/>
</dbReference>
<reference evidence="2" key="3">
    <citation type="submission" date="2020-10" db="EMBL/GenBank/DDBJ databases">
        <authorList>
            <person name="Palmer J.M."/>
        </authorList>
    </citation>
    <scope>NUCLEOTIDE SEQUENCE</scope>
    <source>
        <strain evidence="2">UCD 2041</strain>
    </source>
</reference>
<dbReference type="KEGG" id="bbrx:BRETT_003350"/>
<reference evidence="3 4" key="1">
    <citation type="submission" date="2019-07" db="EMBL/GenBank/DDBJ databases">
        <authorList>
            <person name="Friedrich A."/>
            <person name="Schacherer J."/>
        </authorList>
    </citation>
    <scope>NUCLEOTIDE SEQUENCE [LARGE SCALE GENOMIC DNA]</scope>
</reference>
<proteinExistence type="predicted"/>
<reference evidence="2" key="4">
    <citation type="journal article" name="BMC Genomics">
        <title>New genome assemblies reveal patterns of domestication and adaptation across Brettanomyces (Dekkera) species.</title>
        <authorList>
            <person name="Roach M.J."/>
            <person name="Borneman A.R."/>
        </authorList>
    </citation>
    <scope>NUCLEOTIDE SEQUENCE</scope>
    <source>
        <strain evidence="2">UCD 2041</strain>
    </source>
</reference>
<dbReference type="GeneID" id="64575274"/>
<protein>
    <submittedName>
        <fullName evidence="3">DEBR0S1_32176g1_1</fullName>
    </submittedName>
</protein>
<dbReference type="Proteomes" id="UP000663131">
    <property type="component" value="Chromosome 9"/>
</dbReference>
<accession>A0A3F2XWB5</accession>
<dbReference type="OMA" id="MEQQAWV"/>
<dbReference type="OrthoDB" id="376826at2759"/>
<sequence length="69" mass="7881">MAYDKSKEMEQQAWVAEKYNNRPALAALTGLIASFPIPKVFASNAVPLLMWREKRQERRVLSRMGKSGN</sequence>
<dbReference type="EMBL" id="CP063137">
    <property type="protein sequence ID" value="QOU23159.1"/>
    <property type="molecule type" value="Genomic_DNA"/>
</dbReference>
<dbReference type="Proteomes" id="UP000568158">
    <property type="component" value="Unassembled WGS sequence"/>
</dbReference>
<keyword evidence="4" id="KW-1185">Reference proteome</keyword>
<evidence type="ECO:0000313" key="5">
    <source>
        <dbReference type="Proteomes" id="UP000568158"/>
    </source>
</evidence>
<evidence type="ECO:0000313" key="1">
    <source>
        <dbReference type="EMBL" id="KAF6015990.1"/>
    </source>
</evidence>
<evidence type="ECO:0000313" key="3">
    <source>
        <dbReference type="EMBL" id="VUG17056.1"/>
    </source>
</evidence>
<organism evidence="3 4">
    <name type="scientific">Dekkera bruxellensis</name>
    <name type="common">Brettanomyces custersii</name>
    <dbReference type="NCBI Taxonomy" id="5007"/>
    <lineage>
        <taxon>Eukaryota</taxon>
        <taxon>Fungi</taxon>
        <taxon>Dikarya</taxon>
        <taxon>Ascomycota</taxon>
        <taxon>Saccharomycotina</taxon>
        <taxon>Pichiomycetes</taxon>
        <taxon>Pichiales</taxon>
        <taxon>Pichiaceae</taxon>
        <taxon>Brettanomyces</taxon>
    </lineage>
</organism>
<dbReference type="EMBL" id="CABFWN010000001">
    <property type="protein sequence ID" value="VUG17056.1"/>
    <property type="molecule type" value="Genomic_DNA"/>
</dbReference>
<evidence type="ECO:0000313" key="4">
    <source>
        <dbReference type="Proteomes" id="UP000478008"/>
    </source>
</evidence>
<gene>
    <name evidence="2" type="ORF">BRETT_003350</name>
    <name evidence="3" type="ORF">DEBR0S1_32176G</name>
    <name evidence="1" type="ORF">HII12_000553</name>
</gene>